<organism evidence="2 3">
    <name type="scientific">Solanum commersonii</name>
    <name type="common">Commerson's wild potato</name>
    <name type="synonym">Commerson's nightshade</name>
    <dbReference type="NCBI Taxonomy" id="4109"/>
    <lineage>
        <taxon>Eukaryota</taxon>
        <taxon>Viridiplantae</taxon>
        <taxon>Streptophyta</taxon>
        <taxon>Embryophyta</taxon>
        <taxon>Tracheophyta</taxon>
        <taxon>Spermatophyta</taxon>
        <taxon>Magnoliopsida</taxon>
        <taxon>eudicotyledons</taxon>
        <taxon>Gunneridae</taxon>
        <taxon>Pentapetalae</taxon>
        <taxon>asterids</taxon>
        <taxon>lamiids</taxon>
        <taxon>Solanales</taxon>
        <taxon>Solanaceae</taxon>
        <taxon>Solanoideae</taxon>
        <taxon>Solaneae</taxon>
        <taxon>Solanum</taxon>
    </lineage>
</organism>
<gene>
    <name evidence="2" type="ORF">H5410_050946</name>
</gene>
<evidence type="ECO:0000256" key="1">
    <source>
        <dbReference type="SAM" id="MobiDB-lite"/>
    </source>
</evidence>
<comment type="caution">
    <text evidence="2">The sequence shown here is derived from an EMBL/GenBank/DDBJ whole genome shotgun (WGS) entry which is preliminary data.</text>
</comment>
<feature type="region of interest" description="Disordered" evidence="1">
    <location>
        <begin position="1"/>
        <end position="42"/>
    </location>
</feature>
<dbReference type="EMBL" id="JACXVP010000010">
    <property type="protein sequence ID" value="KAG5580319.1"/>
    <property type="molecule type" value="Genomic_DNA"/>
</dbReference>
<proteinExistence type="predicted"/>
<sequence>MRTHFQGSQLCGRFPGKAQSQKYKSQSILQQPTTTKRSKSILSTRYGRDGHYRTSSNIDALTLQTKPTMKLPLIHPITP</sequence>
<reference evidence="2 3" key="1">
    <citation type="submission" date="2020-09" db="EMBL/GenBank/DDBJ databases">
        <title>De no assembly of potato wild relative species, Solanum commersonii.</title>
        <authorList>
            <person name="Cho K."/>
        </authorList>
    </citation>
    <scope>NUCLEOTIDE SEQUENCE [LARGE SCALE GENOMIC DNA]</scope>
    <source>
        <strain evidence="2">LZ3.2</strain>
        <tissue evidence="2">Leaf</tissue>
    </source>
</reference>
<accession>A0A9J5WY79</accession>
<evidence type="ECO:0000313" key="3">
    <source>
        <dbReference type="Proteomes" id="UP000824120"/>
    </source>
</evidence>
<protein>
    <submittedName>
        <fullName evidence="2">Uncharacterized protein</fullName>
    </submittedName>
</protein>
<keyword evidence="3" id="KW-1185">Reference proteome</keyword>
<name>A0A9J5WY79_SOLCO</name>
<dbReference type="Proteomes" id="UP000824120">
    <property type="component" value="Chromosome 10"/>
</dbReference>
<evidence type="ECO:0000313" key="2">
    <source>
        <dbReference type="EMBL" id="KAG5580319.1"/>
    </source>
</evidence>
<dbReference type="AlphaFoldDB" id="A0A9J5WY79"/>
<feature type="compositionally biased region" description="Polar residues" evidence="1">
    <location>
        <begin position="18"/>
        <end position="42"/>
    </location>
</feature>